<dbReference type="AlphaFoldDB" id="A0A2M8IVU4"/>
<organism evidence="2 3">
    <name type="scientific">Pseudooceanicola lipolyticus</name>
    <dbReference type="NCBI Taxonomy" id="2029104"/>
    <lineage>
        <taxon>Bacteria</taxon>
        <taxon>Pseudomonadati</taxon>
        <taxon>Pseudomonadota</taxon>
        <taxon>Alphaproteobacteria</taxon>
        <taxon>Rhodobacterales</taxon>
        <taxon>Paracoccaceae</taxon>
        <taxon>Pseudooceanicola</taxon>
    </lineage>
</organism>
<dbReference type="Pfam" id="PF20056">
    <property type="entry name" value="DUF6455"/>
    <property type="match status" value="1"/>
</dbReference>
<dbReference type="InterPro" id="IPR045601">
    <property type="entry name" value="DUF6455"/>
</dbReference>
<accession>A0A2M8IVU4</accession>
<keyword evidence="3" id="KW-1185">Reference proteome</keyword>
<proteinExistence type="predicted"/>
<feature type="domain" description="DUF6455" evidence="1">
    <location>
        <begin position="1"/>
        <end position="67"/>
    </location>
</feature>
<name>A0A2M8IVU4_9RHOB</name>
<gene>
    <name evidence="2" type="ORF">CVM52_21135</name>
</gene>
<comment type="caution">
    <text evidence="2">The sequence shown here is derived from an EMBL/GenBank/DDBJ whole genome shotgun (WGS) entry which is preliminary data.</text>
</comment>
<reference evidence="2 3" key="1">
    <citation type="journal article" date="2018" name="Int. J. Syst. Evol. Microbiol.">
        <title>Pseudooceanicola lipolyticus sp. nov., a marine alphaproteobacterium, reclassification of Oceanicola flagellatus as Pseudooceanicola flagellatus comb. nov. and emended description of the genus Pseudooceanicola.</title>
        <authorList>
            <person name="Huang M.-M."/>
            <person name="Guo L.-L."/>
            <person name="Wu Y.-H."/>
            <person name="Lai Q.-L."/>
            <person name="Shao Z.-Z."/>
            <person name="Wang C.-S."/>
            <person name="Wu M."/>
            <person name="Xu X.-W."/>
        </authorList>
    </citation>
    <scope>NUCLEOTIDE SEQUENCE [LARGE SCALE GENOMIC DNA]</scope>
    <source>
        <strain evidence="2 3">157</strain>
    </source>
</reference>
<dbReference type="Proteomes" id="UP000231553">
    <property type="component" value="Unassembled WGS sequence"/>
</dbReference>
<sequence>MAKATETDLVGAFGHRRLGPEEWAEMVQSCRQCQWAGRCARWLRDHPVAPRAPGPCRNRGRLDALKAVDSAH</sequence>
<dbReference type="EMBL" id="PGTB01000154">
    <property type="protein sequence ID" value="PJE34651.1"/>
    <property type="molecule type" value="Genomic_DNA"/>
</dbReference>
<evidence type="ECO:0000313" key="3">
    <source>
        <dbReference type="Proteomes" id="UP000231553"/>
    </source>
</evidence>
<protein>
    <recommendedName>
        <fullName evidence="1">DUF6455 domain-containing protein</fullName>
    </recommendedName>
</protein>
<evidence type="ECO:0000259" key="1">
    <source>
        <dbReference type="Pfam" id="PF20056"/>
    </source>
</evidence>
<evidence type="ECO:0000313" key="2">
    <source>
        <dbReference type="EMBL" id="PJE34651.1"/>
    </source>
</evidence>